<dbReference type="AlphaFoldDB" id="B8B054"/>
<sequence>MVRASPCRQNSLEATSVTVPAPAKQPSPSWGHEHLAPRWNRRVVGRVVKGFSAAQTQQPLCHGAAPQGLAAVAAQSGAEPPPPPPPLPTVVDVAIARFAFLTTPMAVSPPHHTLSDASATLSPGEQR</sequence>
<gene>
    <name evidence="2" type="ORF">OsI_19185</name>
</gene>
<evidence type="ECO:0000256" key="1">
    <source>
        <dbReference type="SAM" id="MobiDB-lite"/>
    </source>
</evidence>
<keyword evidence="3" id="KW-1185">Reference proteome</keyword>
<evidence type="ECO:0000313" key="2">
    <source>
        <dbReference type="EMBL" id="EEC78850.1"/>
    </source>
</evidence>
<evidence type="ECO:0000313" key="3">
    <source>
        <dbReference type="Proteomes" id="UP000007015"/>
    </source>
</evidence>
<dbReference type="Gramene" id="BGIOSGA019488-TA">
    <property type="protein sequence ID" value="BGIOSGA019488-PA"/>
    <property type="gene ID" value="BGIOSGA019488"/>
</dbReference>
<organism evidence="2 3">
    <name type="scientific">Oryza sativa subsp. indica</name>
    <name type="common">Rice</name>
    <dbReference type="NCBI Taxonomy" id="39946"/>
    <lineage>
        <taxon>Eukaryota</taxon>
        <taxon>Viridiplantae</taxon>
        <taxon>Streptophyta</taxon>
        <taxon>Embryophyta</taxon>
        <taxon>Tracheophyta</taxon>
        <taxon>Spermatophyta</taxon>
        <taxon>Magnoliopsida</taxon>
        <taxon>Liliopsida</taxon>
        <taxon>Poales</taxon>
        <taxon>Poaceae</taxon>
        <taxon>BOP clade</taxon>
        <taxon>Oryzoideae</taxon>
        <taxon>Oryzeae</taxon>
        <taxon>Oryzinae</taxon>
        <taxon>Oryza</taxon>
        <taxon>Oryza sativa</taxon>
    </lineage>
</organism>
<feature type="compositionally biased region" description="Polar residues" evidence="1">
    <location>
        <begin position="115"/>
        <end position="127"/>
    </location>
</feature>
<proteinExistence type="predicted"/>
<name>B8B054_ORYSI</name>
<dbReference type="HOGENOM" id="CLU_2041877_0_0_1"/>
<dbReference type="EMBL" id="CM000130">
    <property type="protein sequence ID" value="EEC78850.1"/>
    <property type="molecule type" value="Genomic_DNA"/>
</dbReference>
<dbReference type="Proteomes" id="UP000007015">
    <property type="component" value="Chromosome 5"/>
</dbReference>
<dbReference type="OMA" id="PSWGHEH"/>
<reference evidence="2 3" key="1">
    <citation type="journal article" date="2005" name="PLoS Biol.">
        <title>The genomes of Oryza sativa: a history of duplications.</title>
        <authorList>
            <person name="Yu J."/>
            <person name="Wang J."/>
            <person name="Lin W."/>
            <person name="Li S."/>
            <person name="Li H."/>
            <person name="Zhou J."/>
            <person name="Ni P."/>
            <person name="Dong W."/>
            <person name="Hu S."/>
            <person name="Zeng C."/>
            <person name="Zhang J."/>
            <person name="Zhang Y."/>
            <person name="Li R."/>
            <person name="Xu Z."/>
            <person name="Li S."/>
            <person name="Li X."/>
            <person name="Zheng H."/>
            <person name="Cong L."/>
            <person name="Lin L."/>
            <person name="Yin J."/>
            <person name="Geng J."/>
            <person name="Li G."/>
            <person name="Shi J."/>
            <person name="Liu J."/>
            <person name="Lv H."/>
            <person name="Li J."/>
            <person name="Wang J."/>
            <person name="Deng Y."/>
            <person name="Ran L."/>
            <person name="Shi X."/>
            <person name="Wang X."/>
            <person name="Wu Q."/>
            <person name="Li C."/>
            <person name="Ren X."/>
            <person name="Wang J."/>
            <person name="Wang X."/>
            <person name="Li D."/>
            <person name="Liu D."/>
            <person name="Zhang X."/>
            <person name="Ji Z."/>
            <person name="Zhao W."/>
            <person name="Sun Y."/>
            <person name="Zhang Z."/>
            <person name="Bao J."/>
            <person name="Han Y."/>
            <person name="Dong L."/>
            <person name="Ji J."/>
            <person name="Chen P."/>
            <person name="Wu S."/>
            <person name="Liu J."/>
            <person name="Xiao Y."/>
            <person name="Bu D."/>
            <person name="Tan J."/>
            <person name="Yang L."/>
            <person name="Ye C."/>
            <person name="Zhang J."/>
            <person name="Xu J."/>
            <person name="Zhou Y."/>
            <person name="Yu Y."/>
            <person name="Zhang B."/>
            <person name="Zhuang S."/>
            <person name="Wei H."/>
            <person name="Liu B."/>
            <person name="Lei M."/>
            <person name="Yu H."/>
            <person name="Li Y."/>
            <person name="Xu H."/>
            <person name="Wei S."/>
            <person name="He X."/>
            <person name="Fang L."/>
            <person name="Zhang Z."/>
            <person name="Zhang Y."/>
            <person name="Huang X."/>
            <person name="Su Z."/>
            <person name="Tong W."/>
            <person name="Li J."/>
            <person name="Tong Z."/>
            <person name="Li S."/>
            <person name="Ye J."/>
            <person name="Wang L."/>
            <person name="Fang L."/>
            <person name="Lei T."/>
            <person name="Chen C."/>
            <person name="Chen H."/>
            <person name="Xu Z."/>
            <person name="Li H."/>
            <person name="Huang H."/>
            <person name="Zhang F."/>
            <person name="Xu H."/>
            <person name="Li N."/>
            <person name="Zhao C."/>
            <person name="Li S."/>
            <person name="Dong L."/>
            <person name="Huang Y."/>
            <person name="Li L."/>
            <person name="Xi Y."/>
            <person name="Qi Q."/>
            <person name="Li W."/>
            <person name="Zhang B."/>
            <person name="Hu W."/>
            <person name="Zhang Y."/>
            <person name="Tian X."/>
            <person name="Jiao Y."/>
            <person name="Liang X."/>
            <person name="Jin J."/>
            <person name="Gao L."/>
            <person name="Zheng W."/>
            <person name="Hao B."/>
            <person name="Liu S."/>
            <person name="Wang W."/>
            <person name="Yuan L."/>
            <person name="Cao M."/>
            <person name="McDermott J."/>
            <person name="Samudrala R."/>
            <person name="Wang J."/>
            <person name="Wong G.K."/>
            <person name="Yang H."/>
        </authorList>
    </citation>
    <scope>NUCLEOTIDE SEQUENCE [LARGE SCALE GENOMIC DNA]</scope>
    <source>
        <strain evidence="3">cv. 93-11</strain>
    </source>
</reference>
<feature type="region of interest" description="Disordered" evidence="1">
    <location>
        <begin position="1"/>
        <end position="35"/>
    </location>
</feature>
<feature type="region of interest" description="Disordered" evidence="1">
    <location>
        <begin position="106"/>
        <end position="127"/>
    </location>
</feature>
<protein>
    <submittedName>
        <fullName evidence="2">Uncharacterized protein</fullName>
    </submittedName>
</protein>
<feature type="compositionally biased region" description="Polar residues" evidence="1">
    <location>
        <begin position="7"/>
        <end position="18"/>
    </location>
</feature>
<accession>B8B054</accession>